<dbReference type="InterPro" id="IPR005053">
    <property type="entry name" value="MobA_MobL"/>
</dbReference>
<evidence type="ECO:0000259" key="4">
    <source>
        <dbReference type="Pfam" id="PF03389"/>
    </source>
</evidence>
<comment type="caution">
    <text evidence="5">The sequence shown here is derived from an EMBL/GenBank/DDBJ whole genome shotgun (WGS) entry which is preliminary data.</text>
</comment>
<comment type="similarity">
    <text evidence="1">Belongs to the MobA/MobL family.</text>
</comment>
<organism evidence="5 6">
    <name type="scientific">Acinetobacter pseudolwoffii</name>
    <dbReference type="NCBI Taxonomy" id="2053287"/>
    <lineage>
        <taxon>Bacteria</taxon>
        <taxon>Pseudomonadati</taxon>
        <taxon>Pseudomonadota</taxon>
        <taxon>Gammaproteobacteria</taxon>
        <taxon>Moraxellales</taxon>
        <taxon>Moraxellaceae</taxon>
        <taxon>Acinetobacter</taxon>
    </lineage>
</organism>
<accession>A0A2H9UHW1</accession>
<feature type="compositionally biased region" description="Basic and acidic residues" evidence="3">
    <location>
        <begin position="21"/>
        <end position="45"/>
    </location>
</feature>
<name>A0A2H9UHW1_9GAMM</name>
<dbReference type="EMBL" id="PGOZ01000033">
    <property type="protein sequence ID" value="PJI31284.1"/>
    <property type="molecule type" value="Genomic_DNA"/>
</dbReference>
<evidence type="ECO:0000313" key="6">
    <source>
        <dbReference type="Proteomes" id="UP000242351"/>
    </source>
</evidence>
<keyword evidence="2" id="KW-0184">Conjugation</keyword>
<dbReference type="Gene3D" id="3.30.930.30">
    <property type="match status" value="1"/>
</dbReference>
<sequence>MAIARLSVKVGKAGKAAPHAEYIDRDEEKKKKEEQAKTDLEHRDYGNMPKWAEHNPINFWQAADLYERKNGSTYREYEIALPREMNAEQRLELVEDFIQSEIGSKYPYQFAIHNPKAMDGNDQPHVHLMFNERLQDGIERDPEQYFKRYNSKNPERGGAKKDNTGKTYQERKTDIKDLRQRWADLCNSHLEKHQIDSRIDMRSYKEQGVEKEPEKKLLPSQAKDPEIREALQQSRIAYKELEQLDLGDPKKDLKDLKNSPISDKEIKQGIESFKADFDSFKQLALEQYKQQQKLEREQQKTMKFRGMSR</sequence>
<protein>
    <submittedName>
        <fullName evidence="5">MobA/MobL family protein</fullName>
    </submittedName>
</protein>
<dbReference type="RefSeq" id="WP_100358227.1">
    <property type="nucleotide sequence ID" value="NZ_PGOZ01000033.1"/>
</dbReference>
<feature type="compositionally biased region" description="Basic and acidic residues" evidence="3">
    <location>
        <begin position="153"/>
        <end position="172"/>
    </location>
</feature>
<reference evidence="5 6" key="2">
    <citation type="submission" date="2017-12" db="EMBL/GenBank/DDBJ databases">
        <title>Revising the taxonomy of the Acinetobacter lwoffii group: the description of Acinetobacter pseudolwoffii sp. nov. and emended description of Acinetobacter lwoffii.</title>
        <authorList>
            <person name="Nemec A."/>
        </authorList>
    </citation>
    <scope>NUCLEOTIDE SEQUENCE [LARGE SCALE GENOMIC DNA]</scope>
    <source>
        <strain evidence="5 6">ANC 5347</strain>
    </source>
</reference>
<dbReference type="Proteomes" id="UP000242351">
    <property type="component" value="Unassembled WGS sequence"/>
</dbReference>
<proteinExistence type="inferred from homology"/>
<reference evidence="5 6" key="1">
    <citation type="submission" date="2017-11" db="EMBL/GenBank/DDBJ databases">
        <authorList>
            <person name="Han C.G."/>
        </authorList>
    </citation>
    <scope>NUCLEOTIDE SEQUENCE [LARGE SCALE GENOMIC DNA]</scope>
    <source>
        <strain evidence="5 6">ANC 5347</strain>
    </source>
</reference>
<evidence type="ECO:0000313" key="5">
    <source>
        <dbReference type="EMBL" id="PJI31284.1"/>
    </source>
</evidence>
<evidence type="ECO:0000256" key="2">
    <source>
        <dbReference type="ARBA" id="ARBA00022971"/>
    </source>
</evidence>
<feature type="region of interest" description="Disordered" evidence="3">
    <location>
        <begin position="148"/>
        <end position="172"/>
    </location>
</feature>
<feature type="region of interest" description="Disordered" evidence="3">
    <location>
        <begin position="1"/>
        <end position="48"/>
    </location>
</feature>
<gene>
    <name evidence="5" type="ORF">CU320_14940</name>
</gene>
<dbReference type="AlphaFoldDB" id="A0A2H9UHW1"/>
<dbReference type="Pfam" id="PF03389">
    <property type="entry name" value="MobA_MobL"/>
    <property type="match status" value="1"/>
</dbReference>
<evidence type="ECO:0000256" key="3">
    <source>
        <dbReference type="SAM" id="MobiDB-lite"/>
    </source>
</evidence>
<evidence type="ECO:0000256" key="1">
    <source>
        <dbReference type="ARBA" id="ARBA00010873"/>
    </source>
</evidence>
<feature type="domain" description="MobA/MobL protein" evidence="4">
    <location>
        <begin position="19"/>
        <end position="217"/>
    </location>
</feature>